<proteinExistence type="predicted"/>
<accession>X1BHC6</accession>
<reference evidence="1" key="1">
    <citation type="journal article" date="2014" name="Front. Microbiol.">
        <title>High frequency of phylogenetically diverse reductive dehalogenase-homologous genes in deep subseafloor sedimentary metagenomes.</title>
        <authorList>
            <person name="Kawai M."/>
            <person name="Futagami T."/>
            <person name="Toyoda A."/>
            <person name="Takaki Y."/>
            <person name="Nishi S."/>
            <person name="Hori S."/>
            <person name="Arai W."/>
            <person name="Tsubouchi T."/>
            <person name="Morono Y."/>
            <person name="Uchiyama I."/>
            <person name="Ito T."/>
            <person name="Fujiyama A."/>
            <person name="Inagaki F."/>
            <person name="Takami H."/>
        </authorList>
    </citation>
    <scope>NUCLEOTIDE SEQUENCE</scope>
    <source>
        <strain evidence="1">Expedition CK06-06</strain>
    </source>
</reference>
<gene>
    <name evidence="1" type="ORF">S01H4_42996</name>
</gene>
<sequence>MSIQKNKIGQFKKINDFSDIENDEYVLKWLDGIKSKKERLSIMYNFCNFLGKTPTELTQEHQKDLRLDVLKRINIAKKQLNSFFGYLTNTDDKKWKNTLNNKVISKPLAWNSARQYVFSKLLSFYKR</sequence>
<comment type="caution">
    <text evidence="1">The sequence shown here is derived from an EMBL/GenBank/DDBJ whole genome shotgun (WGS) entry which is preliminary data.</text>
</comment>
<dbReference type="AlphaFoldDB" id="X1BHC6"/>
<organism evidence="1">
    <name type="scientific">marine sediment metagenome</name>
    <dbReference type="NCBI Taxonomy" id="412755"/>
    <lineage>
        <taxon>unclassified sequences</taxon>
        <taxon>metagenomes</taxon>
        <taxon>ecological metagenomes</taxon>
    </lineage>
</organism>
<name>X1BHC6_9ZZZZ</name>
<evidence type="ECO:0000313" key="1">
    <source>
        <dbReference type="EMBL" id="GAG95334.1"/>
    </source>
</evidence>
<feature type="non-terminal residue" evidence="1">
    <location>
        <position position="127"/>
    </location>
</feature>
<protein>
    <submittedName>
        <fullName evidence="1">Uncharacterized protein</fullName>
    </submittedName>
</protein>
<dbReference type="EMBL" id="BART01023668">
    <property type="protein sequence ID" value="GAG95334.1"/>
    <property type="molecule type" value="Genomic_DNA"/>
</dbReference>